<dbReference type="RefSeq" id="WP_354219826.1">
    <property type="nucleotide sequence ID" value="NZ_JBEPMX010000005.1"/>
</dbReference>
<evidence type="ECO:0000256" key="1">
    <source>
        <dbReference type="SAM" id="Phobius"/>
    </source>
</evidence>
<gene>
    <name evidence="2" type="ORF">ABID56_001336</name>
</gene>
<evidence type="ECO:0000313" key="3">
    <source>
        <dbReference type="Proteomes" id="UP001549167"/>
    </source>
</evidence>
<keyword evidence="3" id="KW-1185">Reference proteome</keyword>
<dbReference type="Proteomes" id="UP001549167">
    <property type="component" value="Unassembled WGS sequence"/>
</dbReference>
<keyword evidence="1" id="KW-0812">Transmembrane</keyword>
<reference evidence="2 3" key="1">
    <citation type="submission" date="2024-06" db="EMBL/GenBank/DDBJ databases">
        <title>Genomic Encyclopedia of Type Strains, Phase IV (KMG-IV): sequencing the most valuable type-strain genomes for metagenomic binning, comparative biology and taxonomic classification.</title>
        <authorList>
            <person name="Goeker M."/>
        </authorList>
    </citation>
    <scope>NUCLEOTIDE SEQUENCE [LARGE SCALE GENOMIC DNA]</scope>
    <source>
        <strain evidence="2 3">DSM 23520</strain>
    </source>
</reference>
<keyword evidence="1" id="KW-0472">Membrane</keyword>
<name>A0ABV2KXG6_9BACI</name>
<organism evidence="2 3">
    <name type="scientific">Alkalibacillus flavidus</name>
    <dbReference type="NCBI Taxonomy" id="546021"/>
    <lineage>
        <taxon>Bacteria</taxon>
        <taxon>Bacillati</taxon>
        <taxon>Bacillota</taxon>
        <taxon>Bacilli</taxon>
        <taxon>Bacillales</taxon>
        <taxon>Bacillaceae</taxon>
        <taxon>Alkalibacillus</taxon>
    </lineage>
</organism>
<keyword evidence="1" id="KW-1133">Transmembrane helix</keyword>
<feature type="transmembrane region" description="Helical" evidence="1">
    <location>
        <begin position="12"/>
        <end position="30"/>
    </location>
</feature>
<evidence type="ECO:0000313" key="2">
    <source>
        <dbReference type="EMBL" id="MET3683245.1"/>
    </source>
</evidence>
<accession>A0ABV2KXG6</accession>
<dbReference type="EMBL" id="JBEPMX010000005">
    <property type="protein sequence ID" value="MET3683245.1"/>
    <property type="molecule type" value="Genomic_DNA"/>
</dbReference>
<sequence length="157" mass="16035">MNNYFANNPKSIIFYILATLVLSTGISSVAETNDEEGLLELDPVVKEIYGEELYNFFVYGMYMNNERILEGELIADDFGITGNSITNGDSNGMVMAASGCSWSNFGKSLVGGAVAGGATGAVGGAAVGGVGAGPGAGVGAIGGTVADGAQHFTTCWW</sequence>
<protein>
    <submittedName>
        <fullName evidence="2">Uncharacterized protein</fullName>
    </submittedName>
</protein>
<comment type="caution">
    <text evidence="2">The sequence shown here is derived from an EMBL/GenBank/DDBJ whole genome shotgun (WGS) entry which is preliminary data.</text>
</comment>
<proteinExistence type="predicted"/>